<evidence type="ECO:0000259" key="8">
    <source>
        <dbReference type="SMART" id="SM01038"/>
    </source>
</evidence>
<sequence length="214" mass="24970">MELKNFTRKENGSVVAELYLKETESTLTLTYTLNNNGELTVEQDLKVNPDAENKPNLLRYGMELQMPKEFDRVEFYGKGPNENYADRNNSDRLGIFTQLVKDQYYPYVRPQESGNKTQVRYWKVLTKDNKGLEFFSNEPMECSSLNYLTSDLYRGPVKNQEHSGDLVPRDFTSVHISQRQMGLGCVDTWGSLPIEKYMLPYQDYAFKFVIRPVR</sequence>
<comment type="caution">
    <text evidence="9">The sequence shown here is derived from an EMBL/GenBank/DDBJ whole genome shotgun (WGS) entry which is preliminary data.</text>
</comment>
<evidence type="ECO:0000256" key="3">
    <source>
        <dbReference type="ARBA" id="ARBA00011245"/>
    </source>
</evidence>
<dbReference type="InterPro" id="IPR014718">
    <property type="entry name" value="GH-type_carb-bd"/>
</dbReference>
<accession>A0A0D0ISK0</accession>
<keyword evidence="5" id="KW-0378">Hydrolase</keyword>
<organism evidence="9 10">
    <name type="scientific">Prevotella pectinovora</name>
    <dbReference type="NCBI Taxonomy" id="1602169"/>
    <lineage>
        <taxon>Bacteria</taxon>
        <taxon>Pseudomonadati</taxon>
        <taxon>Bacteroidota</taxon>
        <taxon>Bacteroidia</taxon>
        <taxon>Bacteroidales</taxon>
        <taxon>Prevotellaceae</taxon>
        <taxon>Prevotella</taxon>
    </lineage>
</organism>
<gene>
    <name evidence="9" type="ORF">ST44_09745</name>
</gene>
<evidence type="ECO:0000256" key="1">
    <source>
        <dbReference type="ARBA" id="ARBA00001412"/>
    </source>
</evidence>
<dbReference type="InterPro" id="IPR004199">
    <property type="entry name" value="B-gal_small/dom_5"/>
</dbReference>
<keyword evidence="7" id="KW-0326">Glycosidase</keyword>
<dbReference type="SUPFAM" id="SSF74650">
    <property type="entry name" value="Galactose mutarotase-like"/>
    <property type="match status" value="1"/>
</dbReference>
<dbReference type="InterPro" id="IPR011013">
    <property type="entry name" value="Gal_mutarotase_sf_dom"/>
</dbReference>
<dbReference type="Proteomes" id="UP000032046">
    <property type="component" value="Unassembled WGS sequence"/>
</dbReference>
<proteinExistence type="predicted"/>
<name>A0A0D0ISK0_9BACT</name>
<comment type="cofactor">
    <cofactor evidence="2">
        <name>Ca(2+)</name>
        <dbReference type="ChEBI" id="CHEBI:29108"/>
    </cofactor>
</comment>
<keyword evidence="10" id="KW-1185">Reference proteome</keyword>
<dbReference type="SMART" id="SM01038">
    <property type="entry name" value="Bgal_small_N"/>
    <property type="match status" value="1"/>
</dbReference>
<evidence type="ECO:0000256" key="4">
    <source>
        <dbReference type="ARBA" id="ARBA00012756"/>
    </source>
</evidence>
<dbReference type="Gene3D" id="2.70.98.10">
    <property type="match status" value="1"/>
</dbReference>
<dbReference type="GO" id="GO:0004565">
    <property type="term" value="F:beta-galactosidase activity"/>
    <property type="evidence" value="ECO:0007669"/>
    <property type="project" value="UniProtKB-EC"/>
</dbReference>
<dbReference type="STRING" id="1602171.ST44_09745"/>
<comment type="subunit">
    <text evidence="3">Monomer.</text>
</comment>
<evidence type="ECO:0000313" key="10">
    <source>
        <dbReference type="Proteomes" id="UP000032046"/>
    </source>
</evidence>
<dbReference type="GO" id="GO:0030246">
    <property type="term" value="F:carbohydrate binding"/>
    <property type="evidence" value="ECO:0007669"/>
    <property type="project" value="InterPro"/>
</dbReference>
<evidence type="ECO:0000256" key="2">
    <source>
        <dbReference type="ARBA" id="ARBA00001913"/>
    </source>
</evidence>
<dbReference type="EC" id="3.2.1.23" evidence="4"/>
<keyword evidence="6" id="KW-0106">Calcium</keyword>
<comment type="catalytic activity">
    <reaction evidence="1">
        <text>Hydrolysis of terminal non-reducing beta-D-galactose residues in beta-D-galactosides.</text>
        <dbReference type="EC" id="3.2.1.23"/>
    </reaction>
</comment>
<reference evidence="9 10" key="1">
    <citation type="submission" date="2015-01" db="EMBL/GenBank/DDBJ databases">
        <title>Comparative genomics of non-oral Prevotella species.</title>
        <authorList>
            <person name="Accetto T."/>
            <person name="Nograsek B."/>
            <person name="Avgustin G."/>
        </authorList>
    </citation>
    <scope>NUCLEOTIDE SEQUENCE [LARGE SCALE GENOMIC DNA]</scope>
    <source>
        <strain evidence="9 10">P5-119</strain>
    </source>
</reference>
<feature type="domain" description="Beta galactosidase small chain/" evidence="8">
    <location>
        <begin position="2"/>
        <end position="211"/>
    </location>
</feature>
<evidence type="ECO:0000313" key="9">
    <source>
        <dbReference type="EMBL" id="KIP61343.1"/>
    </source>
</evidence>
<dbReference type="GO" id="GO:0005990">
    <property type="term" value="P:lactose catabolic process"/>
    <property type="evidence" value="ECO:0007669"/>
    <property type="project" value="TreeGrafter"/>
</dbReference>
<evidence type="ECO:0000256" key="7">
    <source>
        <dbReference type="ARBA" id="ARBA00023295"/>
    </source>
</evidence>
<evidence type="ECO:0000256" key="6">
    <source>
        <dbReference type="ARBA" id="ARBA00022837"/>
    </source>
</evidence>
<protein>
    <recommendedName>
        <fullName evidence="4">beta-galactosidase</fullName>
        <ecNumber evidence="4">3.2.1.23</ecNumber>
    </recommendedName>
</protein>
<dbReference type="Pfam" id="PF02929">
    <property type="entry name" value="Bgal_small_N"/>
    <property type="match status" value="1"/>
</dbReference>
<dbReference type="PANTHER" id="PTHR46323">
    <property type="entry name" value="BETA-GALACTOSIDASE"/>
    <property type="match status" value="1"/>
</dbReference>
<dbReference type="EMBL" id="JXQK01000067">
    <property type="protein sequence ID" value="KIP61343.1"/>
    <property type="molecule type" value="Genomic_DNA"/>
</dbReference>
<evidence type="ECO:0000256" key="5">
    <source>
        <dbReference type="ARBA" id="ARBA00022801"/>
    </source>
</evidence>
<dbReference type="PANTHER" id="PTHR46323:SF2">
    <property type="entry name" value="BETA-GALACTOSIDASE"/>
    <property type="match status" value="1"/>
</dbReference>
<dbReference type="GO" id="GO:0009341">
    <property type="term" value="C:beta-galactosidase complex"/>
    <property type="evidence" value="ECO:0007669"/>
    <property type="project" value="InterPro"/>
</dbReference>
<dbReference type="InterPro" id="IPR050347">
    <property type="entry name" value="Bact_Beta-galactosidase"/>
</dbReference>
<dbReference type="AlphaFoldDB" id="A0A0D0ISK0"/>